<gene>
    <name evidence="2" type="ORF">CCACVL1_00107</name>
</gene>
<accession>A0A1R3KYH2</accession>
<keyword evidence="2" id="KW-0548">Nucleotidyltransferase</keyword>
<evidence type="ECO:0000313" key="2">
    <source>
        <dbReference type="EMBL" id="OMP12136.1"/>
    </source>
</evidence>
<keyword evidence="2" id="KW-0695">RNA-directed DNA polymerase</keyword>
<dbReference type="Gramene" id="OMP12136">
    <property type="protein sequence ID" value="OMP12136"/>
    <property type="gene ID" value="CCACVL1_00107"/>
</dbReference>
<dbReference type="AlphaFoldDB" id="A0A1R3KYH2"/>
<keyword evidence="2" id="KW-0808">Transferase</keyword>
<organism evidence="2 3">
    <name type="scientific">Corchorus capsularis</name>
    <name type="common">Jute</name>
    <dbReference type="NCBI Taxonomy" id="210143"/>
    <lineage>
        <taxon>Eukaryota</taxon>
        <taxon>Viridiplantae</taxon>
        <taxon>Streptophyta</taxon>
        <taxon>Embryophyta</taxon>
        <taxon>Tracheophyta</taxon>
        <taxon>Spermatophyta</taxon>
        <taxon>Magnoliopsida</taxon>
        <taxon>eudicotyledons</taxon>
        <taxon>Gunneridae</taxon>
        <taxon>Pentapetalae</taxon>
        <taxon>rosids</taxon>
        <taxon>malvids</taxon>
        <taxon>Malvales</taxon>
        <taxon>Malvaceae</taxon>
        <taxon>Grewioideae</taxon>
        <taxon>Apeibeae</taxon>
        <taxon>Corchorus</taxon>
    </lineage>
</organism>
<dbReference type="OMA" id="ENAMHDE"/>
<keyword evidence="3" id="KW-1185">Reference proteome</keyword>
<protein>
    <submittedName>
        <fullName evidence="2">Reverse transcriptase, RNA-dependent DNA polymerase</fullName>
    </submittedName>
</protein>
<dbReference type="OrthoDB" id="997331at2759"/>
<sequence>MVTRSRDDACKDSKWISAMKEEYAALLQNGTWSLVPKAPNMNIVGCRWVYKIKERDDGTIERARLVAKGYTQQEGIDFDYTFSPVVKATTIRIVLSVAISRG</sequence>
<reference evidence="2 3" key="1">
    <citation type="submission" date="2013-09" db="EMBL/GenBank/DDBJ databases">
        <title>Corchorus capsularis genome sequencing.</title>
        <authorList>
            <person name="Alam M."/>
            <person name="Haque M.S."/>
            <person name="Islam M.S."/>
            <person name="Emdad E.M."/>
            <person name="Islam M.M."/>
            <person name="Ahmed B."/>
            <person name="Halim A."/>
            <person name="Hossen Q.M.M."/>
            <person name="Hossain M.Z."/>
            <person name="Ahmed R."/>
            <person name="Khan M.M."/>
            <person name="Islam R."/>
            <person name="Rashid M.M."/>
            <person name="Khan S.A."/>
            <person name="Rahman M.S."/>
            <person name="Alam M."/>
        </authorList>
    </citation>
    <scope>NUCLEOTIDE SEQUENCE [LARGE SCALE GENOMIC DNA]</scope>
    <source>
        <strain evidence="3">cv. CVL-1</strain>
        <tissue evidence="2">Whole seedling</tissue>
    </source>
</reference>
<evidence type="ECO:0000259" key="1">
    <source>
        <dbReference type="Pfam" id="PF07727"/>
    </source>
</evidence>
<comment type="caution">
    <text evidence="2">The sequence shown here is derived from an EMBL/GenBank/DDBJ whole genome shotgun (WGS) entry which is preliminary data.</text>
</comment>
<dbReference type="STRING" id="210143.A0A1R3KYH2"/>
<dbReference type="Pfam" id="PF07727">
    <property type="entry name" value="RVT_2"/>
    <property type="match status" value="1"/>
</dbReference>
<evidence type="ECO:0000313" key="3">
    <source>
        <dbReference type="Proteomes" id="UP000188268"/>
    </source>
</evidence>
<dbReference type="Proteomes" id="UP000188268">
    <property type="component" value="Unassembled WGS sequence"/>
</dbReference>
<proteinExistence type="predicted"/>
<name>A0A1R3KYH2_COCAP</name>
<dbReference type="EMBL" id="AWWV01000379">
    <property type="protein sequence ID" value="OMP12136.1"/>
    <property type="molecule type" value="Genomic_DNA"/>
</dbReference>
<dbReference type="InterPro" id="IPR013103">
    <property type="entry name" value="RVT_2"/>
</dbReference>
<dbReference type="GO" id="GO:0003964">
    <property type="term" value="F:RNA-directed DNA polymerase activity"/>
    <property type="evidence" value="ECO:0007669"/>
    <property type="project" value="UniProtKB-KW"/>
</dbReference>
<feature type="domain" description="Reverse transcriptase Ty1/copia-type" evidence="1">
    <location>
        <begin position="29"/>
        <end position="100"/>
    </location>
</feature>